<dbReference type="CDD" id="cd09895">
    <property type="entry name" value="NGN_SP_UpxY"/>
    <property type="match status" value="1"/>
</dbReference>
<dbReference type="AlphaFoldDB" id="A0AAJ1QXS6"/>
<dbReference type="Proteomes" id="UP001228636">
    <property type="component" value="Unassembled WGS sequence"/>
</dbReference>
<name>A0AAJ1QXS6_9FLAO</name>
<keyword evidence="3" id="KW-0804">Transcription</keyword>
<dbReference type="Pfam" id="PF02357">
    <property type="entry name" value="NusG"/>
    <property type="match status" value="1"/>
</dbReference>
<dbReference type="Gene3D" id="3.30.70.940">
    <property type="entry name" value="NusG, N-terminal domain"/>
    <property type="match status" value="1"/>
</dbReference>
<protein>
    <submittedName>
        <fullName evidence="6">UpxY family transcription antiterminator</fullName>
    </submittedName>
</protein>
<dbReference type="GO" id="GO:0006354">
    <property type="term" value="P:DNA-templated transcription elongation"/>
    <property type="evidence" value="ECO:0007669"/>
    <property type="project" value="InterPro"/>
</dbReference>
<dbReference type="NCBIfam" id="NF033644">
    <property type="entry name" value="antiterm_UpxY"/>
    <property type="match status" value="1"/>
</dbReference>
<dbReference type="PANTHER" id="PTHR30265:SF4">
    <property type="entry name" value="KOW MOTIF FAMILY PROTEIN, EXPRESSED"/>
    <property type="match status" value="1"/>
</dbReference>
<evidence type="ECO:0000313" key="6">
    <source>
        <dbReference type="EMBL" id="MDN3620303.1"/>
    </source>
</evidence>
<dbReference type="InterPro" id="IPR043425">
    <property type="entry name" value="NusG-like"/>
</dbReference>
<keyword evidence="1" id="KW-0889">Transcription antitermination</keyword>
<keyword evidence="2" id="KW-0805">Transcription regulation</keyword>
<evidence type="ECO:0000259" key="4">
    <source>
        <dbReference type="Pfam" id="PF02357"/>
    </source>
</evidence>
<evidence type="ECO:0000256" key="1">
    <source>
        <dbReference type="ARBA" id="ARBA00022814"/>
    </source>
</evidence>
<dbReference type="GO" id="GO:0031564">
    <property type="term" value="P:transcription antitermination"/>
    <property type="evidence" value="ECO:0007669"/>
    <property type="project" value="UniProtKB-KW"/>
</dbReference>
<reference evidence="6 8" key="1">
    <citation type="journal article" date="2014" name="Int. J. Syst. Evol. Microbiol.">
        <title>Complete genome sequence of Corynebacterium casei LMG S-19264T (=DSM 44701T), isolated from a smear-ripened cheese.</title>
        <authorList>
            <consortium name="US DOE Joint Genome Institute (JGI-PGF)"/>
            <person name="Walter F."/>
            <person name="Albersmeier A."/>
            <person name="Kalinowski J."/>
            <person name="Ruckert C."/>
        </authorList>
    </citation>
    <scope>NUCLEOTIDE SEQUENCE [LARGE SCALE GENOMIC DNA]</scope>
    <source>
        <strain evidence="6 8">CECT 8670</strain>
    </source>
</reference>
<dbReference type="EMBL" id="JAUFQH010000010">
    <property type="protein sequence ID" value="MDN3620303.1"/>
    <property type="molecule type" value="Genomic_DNA"/>
</dbReference>
<evidence type="ECO:0000256" key="3">
    <source>
        <dbReference type="ARBA" id="ARBA00023163"/>
    </source>
</evidence>
<dbReference type="Proteomes" id="UP000232721">
    <property type="component" value="Chromosome"/>
</dbReference>
<evidence type="ECO:0000313" key="5">
    <source>
        <dbReference type="EMBL" id="AUC23098.1"/>
    </source>
</evidence>
<keyword evidence="7" id="KW-1185">Reference proteome</keyword>
<sequence length="175" mass="19937">MNTIRKRKEELQWFAVYTRPKAEQKVKERLSVAGFDTFLPMQTVVKQWSDRKKKTQVPFINSYVFVKSTQKNLAQIYPTAGVLTILKYLGNYAVVKNYEIENLRILSTNSYSLTTVYQRPTGFAKGTKITVSEGAFKGLYGNYLSNSGKDKVIIEMEALGSYVEVTLPINSLQKV</sequence>
<feature type="domain" description="NusG-like N-terminal" evidence="4">
    <location>
        <begin position="12"/>
        <end position="104"/>
    </location>
</feature>
<dbReference type="InterPro" id="IPR036735">
    <property type="entry name" value="NGN_dom_sf"/>
</dbReference>
<dbReference type="InterPro" id="IPR006645">
    <property type="entry name" value="NGN-like_dom"/>
</dbReference>
<evidence type="ECO:0000313" key="8">
    <source>
        <dbReference type="Proteomes" id="UP001228636"/>
    </source>
</evidence>
<evidence type="ECO:0000313" key="7">
    <source>
        <dbReference type="Proteomes" id="UP000232721"/>
    </source>
</evidence>
<reference evidence="6" key="3">
    <citation type="submission" date="2023-06" db="EMBL/GenBank/DDBJ databases">
        <authorList>
            <person name="Lucena T."/>
            <person name="Sun Q."/>
        </authorList>
    </citation>
    <scope>NUCLEOTIDE SEQUENCE</scope>
    <source>
        <strain evidence="6">CECT 8670</strain>
    </source>
</reference>
<dbReference type="RefSeq" id="WP_208889212.1">
    <property type="nucleotide sequence ID" value="NZ_CP019336.1"/>
</dbReference>
<gene>
    <name evidence="5" type="ORF">BTO15_13780</name>
    <name evidence="6" type="ORF">QWY81_12630</name>
</gene>
<evidence type="ECO:0000256" key="2">
    <source>
        <dbReference type="ARBA" id="ARBA00023015"/>
    </source>
</evidence>
<dbReference type="SUPFAM" id="SSF82679">
    <property type="entry name" value="N-utilization substance G protein NusG, N-terminal domain"/>
    <property type="match status" value="1"/>
</dbReference>
<organism evidence="6 8">
    <name type="scientific">Polaribacter sejongensis</name>
    <dbReference type="NCBI Taxonomy" id="985043"/>
    <lineage>
        <taxon>Bacteria</taxon>
        <taxon>Pseudomonadati</taxon>
        <taxon>Bacteroidota</taxon>
        <taxon>Flavobacteriia</taxon>
        <taxon>Flavobacteriales</taxon>
        <taxon>Flavobacteriaceae</taxon>
    </lineage>
</organism>
<accession>A0AAJ1QXS6</accession>
<dbReference type="PANTHER" id="PTHR30265">
    <property type="entry name" value="RHO-INTERACTING TRANSCRIPTION TERMINATION FACTOR NUSG"/>
    <property type="match status" value="1"/>
</dbReference>
<reference evidence="5 7" key="2">
    <citation type="submission" date="2017-02" db="EMBL/GenBank/DDBJ databases">
        <title>Trade-off between light-utilization and light-protection in marine flavobacteria.</title>
        <authorList>
            <person name="Kumagai Y."/>
            <person name="Yoshizawa S."/>
            <person name="Kogure K."/>
            <person name="Iwasaki W."/>
        </authorList>
    </citation>
    <scope>NUCLEOTIDE SEQUENCE [LARGE SCALE GENOMIC DNA]</scope>
    <source>
        <strain evidence="5 7">KCTC 23670</strain>
    </source>
</reference>
<proteinExistence type="predicted"/>
<dbReference type="EMBL" id="CP019336">
    <property type="protein sequence ID" value="AUC23098.1"/>
    <property type="molecule type" value="Genomic_DNA"/>
</dbReference>